<feature type="transmembrane region" description="Helical" evidence="7">
    <location>
        <begin position="12"/>
        <end position="34"/>
    </location>
</feature>
<evidence type="ECO:0000256" key="6">
    <source>
        <dbReference type="ARBA" id="ARBA00023136"/>
    </source>
</evidence>
<dbReference type="Pfam" id="PF01311">
    <property type="entry name" value="Bac_export_1"/>
    <property type="match status" value="1"/>
</dbReference>
<evidence type="ECO:0000313" key="9">
    <source>
        <dbReference type="Proteomes" id="UP000324479"/>
    </source>
</evidence>
<dbReference type="Proteomes" id="UP000324479">
    <property type="component" value="Unassembled WGS sequence"/>
</dbReference>
<evidence type="ECO:0000256" key="2">
    <source>
        <dbReference type="ARBA" id="ARBA00009772"/>
    </source>
</evidence>
<dbReference type="PRINTS" id="PR00953">
    <property type="entry name" value="TYPE3IMRPROT"/>
</dbReference>
<evidence type="ECO:0000313" key="8">
    <source>
        <dbReference type="EMBL" id="KAA5544414.1"/>
    </source>
</evidence>
<feature type="transmembrane region" description="Helical" evidence="7">
    <location>
        <begin position="46"/>
        <end position="67"/>
    </location>
</feature>
<dbReference type="EMBL" id="VWOX01000004">
    <property type="protein sequence ID" value="KAA5544414.1"/>
    <property type="molecule type" value="Genomic_DNA"/>
</dbReference>
<gene>
    <name evidence="8" type="ORF">FYK55_08750</name>
</gene>
<evidence type="ECO:0000256" key="3">
    <source>
        <dbReference type="ARBA" id="ARBA00022475"/>
    </source>
</evidence>
<keyword evidence="6 7" id="KW-0472">Membrane</keyword>
<dbReference type="RefSeq" id="WP_150076023.1">
    <property type="nucleotide sequence ID" value="NZ_VWOX01000004.1"/>
</dbReference>
<comment type="similarity">
    <text evidence="2">Belongs to the FliR/MopE/SpaR family.</text>
</comment>
<keyword evidence="8" id="KW-0969">Cilium</keyword>
<dbReference type="AlphaFoldDB" id="A0A5M6DA57"/>
<protein>
    <submittedName>
        <fullName evidence="8">Flagellar biosynthetic protein FliR</fullName>
    </submittedName>
</protein>
<dbReference type="PANTHER" id="PTHR30065:SF1">
    <property type="entry name" value="SURFACE PRESENTATION OF ANTIGENS PROTEIN SPAR"/>
    <property type="match status" value="1"/>
</dbReference>
<sequence>MDQEVIASLGQQWLWGKAVLGLLIAARLGGMIAAMPMLTTGLPLRFRILLVALMSLLIIPGVGPLVLTDLTASSIADVGIAAGRELILGMVMGGVVQLLISGIQVAGELITVAAGLQLAQSADPSTGETVPHLSRLVGLLVMTILLASGGHRLLIDAVLSSFQHLPPMSASIDTTMFELVVDHLAIGIESGLRVAAPVVACVLLTNLLVALISRTVPQLNLMAVGLNLNVLAVLVVTALTVGSVGIVFEAELADAVSHLSFR</sequence>
<evidence type="ECO:0000256" key="5">
    <source>
        <dbReference type="ARBA" id="ARBA00022989"/>
    </source>
</evidence>
<keyword evidence="8" id="KW-0282">Flagellum</keyword>
<keyword evidence="5 7" id="KW-1133">Transmembrane helix</keyword>
<keyword evidence="3" id="KW-1003">Cell membrane</keyword>
<dbReference type="GO" id="GO:0005886">
    <property type="term" value="C:plasma membrane"/>
    <property type="evidence" value="ECO:0007669"/>
    <property type="project" value="UniProtKB-SubCell"/>
</dbReference>
<comment type="caution">
    <text evidence="8">The sequence shown here is derived from an EMBL/GenBank/DDBJ whole genome shotgun (WGS) entry which is preliminary data.</text>
</comment>
<name>A0A5M6DA57_9BACT</name>
<feature type="transmembrane region" description="Helical" evidence="7">
    <location>
        <begin position="194"/>
        <end position="212"/>
    </location>
</feature>
<comment type="subcellular location">
    <subcellularLocation>
        <location evidence="1">Cell membrane</location>
        <topology evidence="1">Multi-pass membrane protein</topology>
    </subcellularLocation>
</comment>
<dbReference type="GO" id="GO:0006605">
    <property type="term" value="P:protein targeting"/>
    <property type="evidence" value="ECO:0007669"/>
    <property type="project" value="InterPro"/>
</dbReference>
<evidence type="ECO:0000256" key="1">
    <source>
        <dbReference type="ARBA" id="ARBA00004651"/>
    </source>
</evidence>
<feature type="transmembrane region" description="Helical" evidence="7">
    <location>
        <begin position="224"/>
        <end position="248"/>
    </location>
</feature>
<organism evidence="8 9">
    <name type="scientific">Roseiconus nitratireducens</name>
    <dbReference type="NCBI Taxonomy" id="2605748"/>
    <lineage>
        <taxon>Bacteria</taxon>
        <taxon>Pseudomonadati</taxon>
        <taxon>Planctomycetota</taxon>
        <taxon>Planctomycetia</taxon>
        <taxon>Pirellulales</taxon>
        <taxon>Pirellulaceae</taxon>
        <taxon>Roseiconus</taxon>
    </lineage>
</organism>
<feature type="transmembrane region" description="Helical" evidence="7">
    <location>
        <begin position="136"/>
        <end position="155"/>
    </location>
</feature>
<keyword evidence="8" id="KW-0966">Cell projection</keyword>
<evidence type="ECO:0000256" key="4">
    <source>
        <dbReference type="ARBA" id="ARBA00022692"/>
    </source>
</evidence>
<reference evidence="8 9" key="1">
    <citation type="submission" date="2019-08" db="EMBL/GenBank/DDBJ databases">
        <authorList>
            <person name="Dhanesh K."/>
            <person name="Kumar G."/>
            <person name="Sasikala C."/>
            <person name="Venkata Ramana C."/>
        </authorList>
    </citation>
    <scope>NUCLEOTIDE SEQUENCE [LARGE SCALE GENOMIC DNA]</scope>
    <source>
        <strain evidence="8 9">JC645</strain>
    </source>
</reference>
<dbReference type="PANTHER" id="PTHR30065">
    <property type="entry name" value="FLAGELLAR BIOSYNTHETIC PROTEIN FLIR"/>
    <property type="match status" value="1"/>
</dbReference>
<keyword evidence="9" id="KW-1185">Reference proteome</keyword>
<proteinExistence type="inferred from homology"/>
<accession>A0A5M6DA57</accession>
<keyword evidence="4 7" id="KW-0812">Transmembrane</keyword>
<dbReference type="InterPro" id="IPR002010">
    <property type="entry name" value="T3SS_IM_R"/>
</dbReference>
<evidence type="ECO:0000256" key="7">
    <source>
        <dbReference type="SAM" id="Phobius"/>
    </source>
</evidence>